<dbReference type="Proteomes" id="UP000316394">
    <property type="component" value="Plasmid unnamed"/>
</dbReference>
<dbReference type="RefSeq" id="WP_144227998.1">
    <property type="nucleotide sequence ID" value="NZ_CP041677.1"/>
</dbReference>
<reference evidence="1 2" key="1">
    <citation type="submission" date="2019-07" db="EMBL/GenBank/DDBJ databases">
        <title>Gastrointestinal microbiota of Peromyscus leucopus, the white-footed mouse.</title>
        <authorList>
            <person name="Milovic A."/>
            <person name="Bassam K."/>
            <person name="Barbour A.G."/>
        </authorList>
    </citation>
    <scope>NUCLEOTIDE SEQUENCE [LARGE SCALE GENOMIC DNA]</scope>
    <source>
        <strain evidence="1 2">LL7</strain>
        <plasmid evidence="1 2">unnamed</plasmid>
    </source>
</reference>
<evidence type="ECO:0000313" key="1">
    <source>
        <dbReference type="EMBL" id="QDR73645.1"/>
    </source>
</evidence>
<dbReference type="EMBL" id="CP041677">
    <property type="protein sequence ID" value="QDR73645.1"/>
    <property type="molecule type" value="Genomic_DNA"/>
</dbReference>
<proteinExistence type="predicted"/>
<keyword evidence="1" id="KW-0614">Plasmid</keyword>
<gene>
    <name evidence="1" type="ORF">FOD75_11155</name>
</gene>
<geneLocation type="plasmid" evidence="1 2">
    <name>unnamed</name>
</geneLocation>
<organism evidence="1 2">
    <name type="scientific">Limosilactobacillus reuteri</name>
    <name type="common">Lactobacillus reuteri</name>
    <dbReference type="NCBI Taxonomy" id="1598"/>
    <lineage>
        <taxon>Bacteria</taxon>
        <taxon>Bacillati</taxon>
        <taxon>Bacillota</taxon>
        <taxon>Bacilli</taxon>
        <taxon>Lactobacillales</taxon>
        <taxon>Lactobacillaceae</taxon>
        <taxon>Limosilactobacillus</taxon>
    </lineage>
</organism>
<dbReference type="AlphaFoldDB" id="A0A517D8I0"/>
<accession>A0A517D8I0</accession>
<sequence>MSKKIYRILDRSNGTYISMVAGMMRSEKYTKADSAYVYNKQQATEIMKIANRAQQAMLKDKNLPKELRDALSAQDLVLIEIELKDVRLSLAEVVQALEAAKAKRISQKQAFKNAQWERIRRYSNYYTYDNTTPSHKYIYMHDFF</sequence>
<evidence type="ECO:0000313" key="2">
    <source>
        <dbReference type="Proteomes" id="UP000316394"/>
    </source>
</evidence>
<name>A0A517D8I0_LIMRT</name>
<protein>
    <submittedName>
        <fullName evidence="1">Uncharacterized protein</fullName>
    </submittedName>
</protein>